<evidence type="ECO:0000313" key="1">
    <source>
        <dbReference type="EMBL" id="MBX64450.1"/>
    </source>
</evidence>
<protein>
    <submittedName>
        <fullName evidence="1">Uncharacterized protein</fullName>
    </submittedName>
</protein>
<dbReference type="EMBL" id="GGEC01083966">
    <property type="protein sequence ID" value="MBX64450.1"/>
    <property type="molecule type" value="Transcribed_RNA"/>
</dbReference>
<dbReference type="AlphaFoldDB" id="A0A2P2QBS9"/>
<proteinExistence type="predicted"/>
<organism evidence="1">
    <name type="scientific">Rhizophora mucronata</name>
    <name type="common">Asiatic mangrove</name>
    <dbReference type="NCBI Taxonomy" id="61149"/>
    <lineage>
        <taxon>Eukaryota</taxon>
        <taxon>Viridiplantae</taxon>
        <taxon>Streptophyta</taxon>
        <taxon>Embryophyta</taxon>
        <taxon>Tracheophyta</taxon>
        <taxon>Spermatophyta</taxon>
        <taxon>Magnoliopsida</taxon>
        <taxon>eudicotyledons</taxon>
        <taxon>Gunneridae</taxon>
        <taxon>Pentapetalae</taxon>
        <taxon>rosids</taxon>
        <taxon>fabids</taxon>
        <taxon>Malpighiales</taxon>
        <taxon>Rhizophoraceae</taxon>
        <taxon>Rhizophora</taxon>
    </lineage>
</organism>
<reference evidence="1" key="1">
    <citation type="submission" date="2018-02" db="EMBL/GenBank/DDBJ databases">
        <title>Rhizophora mucronata_Transcriptome.</title>
        <authorList>
            <person name="Meera S.P."/>
            <person name="Sreeshan A."/>
            <person name="Augustine A."/>
        </authorList>
    </citation>
    <scope>NUCLEOTIDE SEQUENCE</scope>
    <source>
        <tissue evidence="1">Leaf</tissue>
    </source>
</reference>
<sequence>MAEHLYLPNSGIIGLFPSLSDFSFLQQNSNLPI</sequence>
<accession>A0A2P2QBS9</accession>
<name>A0A2P2QBS9_RHIMU</name>